<feature type="region of interest" description="Disordered" evidence="1">
    <location>
        <begin position="31"/>
        <end position="121"/>
    </location>
</feature>
<gene>
    <name evidence="2" type="ORF">ABMA28_017302</name>
</gene>
<feature type="non-terminal residue" evidence="2">
    <location>
        <position position="121"/>
    </location>
</feature>
<organism evidence="2 3">
    <name type="scientific">Loxostege sticticalis</name>
    <name type="common">Beet webworm moth</name>
    <dbReference type="NCBI Taxonomy" id="481309"/>
    <lineage>
        <taxon>Eukaryota</taxon>
        <taxon>Metazoa</taxon>
        <taxon>Ecdysozoa</taxon>
        <taxon>Arthropoda</taxon>
        <taxon>Hexapoda</taxon>
        <taxon>Insecta</taxon>
        <taxon>Pterygota</taxon>
        <taxon>Neoptera</taxon>
        <taxon>Endopterygota</taxon>
        <taxon>Lepidoptera</taxon>
        <taxon>Glossata</taxon>
        <taxon>Ditrysia</taxon>
        <taxon>Pyraloidea</taxon>
        <taxon>Crambidae</taxon>
        <taxon>Pyraustinae</taxon>
        <taxon>Loxostege</taxon>
    </lineage>
</organism>
<sequence>QDSTGRCLRGKGLGLDLQPIGRDLAFLCTNPYPPLPADLPDLEDKKPEEELTVSENETSHSENNLHDDDKDILHLLNLPENNSTETEEEEEEERLTTTPETTSSSTTTTSTTTTTTTEATT</sequence>
<comment type="caution">
    <text evidence="2">The sequence shown here is derived from an EMBL/GenBank/DDBJ whole genome shotgun (WGS) entry which is preliminary data.</text>
</comment>
<feature type="non-terminal residue" evidence="2">
    <location>
        <position position="1"/>
    </location>
</feature>
<dbReference type="EMBL" id="JBEDNZ010000054">
    <property type="protein sequence ID" value="KAL0803233.1"/>
    <property type="molecule type" value="Genomic_DNA"/>
</dbReference>
<evidence type="ECO:0000313" key="3">
    <source>
        <dbReference type="Proteomes" id="UP001549921"/>
    </source>
</evidence>
<feature type="compositionally biased region" description="Low complexity" evidence="1">
    <location>
        <begin position="96"/>
        <end position="121"/>
    </location>
</feature>
<reference evidence="2 3" key="1">
    <citation type="submission" date="2024-06" db="EMBL/GenBank/DDBJ databases">
        <title>A chromosome-level genome assembly of beet webworm, Loxostege sticticalis.</title>
        <authorList>
            <person name="Zhang Y."/>
        </authorList>
    </citation>
    <scope>NUCLEOTIDE SEQUENCE [LARGE SCALE GENOMIC DNA]</scope>
    <source>
        <strain evidence="2">AQ028</strain>
        <tissue evidence="2">Male pupae</tissue>
    </source>
</reference>
<dbReference type="AlphaFoldDB" id="A0ABD0S307"/>
<evidence type="ECO:0000313" key="2">
    <source>
        <dbReference type="EMBL" id="KAL0803233.1"/>
    </source>
</evidence>
<evidence type="ECO:0000256" key="1">
    <source>
        <dbReference type="SAM" id="MobiDB-lite"/>
    </source>
</evidence>
<name>A0ABD0S307_LOXSC</name>
<proteinExistence type="predicted"/>
<accession>A0ABD0S307</accession>
<dbReference type="Proteomes" id="UP001549921">
    <property type="component" value="Unassembled WGS sequence"/>
</dbReference>
<protein>
    <submittedName>
        <fullName evidence="2">Uncharacterized protein</fullName>
    </submittedName>
</protein>
<feature type="compositionally biased region" description="Basic and acidic residues" evidence="1">
    <location>
        <begin position="57"/>
        <end position="73"/>
    </location>
</feature>